<dbReference type="Proteomes" id="UP000264217">
    <property type="component" value="Unassembled WGS sequence"/>
</dbReference>
<dbReference type="OrthoDB" id="615056at2"/>
<comment type="caution">
    <text evidence="3">The sequence shown here is derived from an EMBL/GenBank/DDBJ whole genome shotgun (WGS) entry which is preliminary data.</text>
</comment>
<gene>
    <name evidence="3" type="ORF">D0C36_08145</name>
</gene>
<dbReference type="AlphaFoldDB" id="A0A372NZD3"/>
<feature type="domain" description="DUF4397" evidence="2">
    <location>
        <begin position="331"/>
        <end position="425"/>
    </location>
</feature>
<dbReference type="RefSeq" id="WP_117391043.1">
    <property type="nucleotide sequence ID" value="NZ_QWDC01000001.1"/>
</dbReference>
<keyword evidence="4" id="KW-1185">Reference proteome</keyword>
<proteinExistence type="predicted"/>
<evidence type="ECO:0000256" key="1">
    <source>
        <dbReference type="SAM" id="SignalP"/>
    </source>
</evidence>
<organism evidence="3 4">
    <name type="scientific">Mucilaginibacter conchicola</name>
    <dbReference type="NCBI Taxonomy" id="2303333"/>
    <lineage>
        <taxon>Bacteria</taxon>
        <taxon>Pseudomonadati</taxon>
        <taxon>Bacteroidota</taxon>
        <taxon>Sphingobacteriia</taxon>
        <taxon>Sphingobacteriales</taxon>
        <taxon>Sphingobacteriaceae</taxon>
        <taxon>Mucilaginibacter</taxon>
    </lineage>
</organism>
<dbReference type="EMBL" id="QWDC01000001">
    <property type="protein sequence ID" value="RFZ95480.1"/>
    <property type="molecule type" value="Genomic_DNA"/>
</dbReference>
<evidence type="ECO:0000313" key="3">
    <source>
        <dbReference type="EMBL" id="RFZ95480.1"/>
    </source>
</evidence>
<reference evidence="3 4" key="1">
    <citation type="submission" date="2018-08" db="EMBL/GenBank/DDBJ databases">
        <title>Mucilaginibacter sp. MYSH2.</title>
        <authorList>
            <person name="Seo T."/>
        </authorList>
    </citation>
    <scope>NUCLEOTIDE SEQUENCE [LARGE SCALE GENOMIC DNA]</scope>
    <source>
        <strain evidence="3 4">MYSH2</strain>
    </source>
</reference>
<keyword evidence="1" id="KW-0732">Signal</keyword>
<feature type="chain" id="PRO_5016920467" evidence="1">
    <location>
        <begin position="25"/>
        <end position="566"/>
    </location>
</feature>
<protein>
    <submittedName>
        <fullName evidence="3">DUF4397 domain-containing protein</fullName>
    </submittedName>
</protein>
<name>A0A372NZD3_9SPHI</name>
<sequence>MKNRIYTYNLLCLLLIALLQVACKKDKLNTVIDNRFTTDNQQSSNIRVVNLGGFSQVIANGDTLTNFKVFGPNEIPNLPGTRYFPTNGQLGKTWTIPQDLFNAQHKIALDLGIYDYNPDLNLGALINLQYDVNNPQDVYLLNKEYTTDLPQYQVLPRAITAPSKPDHFKIRIVNFSGHINNLSVNGSGMQEALDGPVTLAYADGTPVSTQTTNVTGVQKASEYVEVPYGTYQFKVLTANGRQIPGTGSNINELTILDPPTSTIAIRQTTQSNLTYAPIQTYQPGGIYTIVISPQIAKYFINEVDETSNIVQNTFQVISDNSPSANLTYCRVQAVNAMPDNQVSFSVGGTSLGNGLAFGKTGDYATMINGTQEVKATDANGKVIATTTANFRAAQNYTVWLYPDAAGNAKLLLVANDLSGTRFNNAEEDGTYAYFQFKYFFFKRYLNLSMGNPYITFTTDNGNPSGINLQPGQPLLQNPYVSTQFSQAKYDLMAYRSSPNVVPGVWADDIPVLTSDQFIANKALYTNAGRALPAHEPGIFTVALIGKTGTGATTANKARMIILKHNK</sequence>
<dbReference type="Pfam" id="PF14344">
    <property type="entry name" value="DUF4397"/>
    <property type="match status" value="1"/>
</dbReference>
<accession>A0A372NZD3</accession>
<dbReference type="InterPro" id="IPR025510">
    <property type="entry name" value="DUF4397"/>
</dbReference>
<evidence type="ECO:0000259" key="2">
    <source>
        <dbReference type="Pfam" id="PF14344"/>
    </source>
</evidence>
<evidence type="ECO:0000313" key="4">
    <source>
        <dbReference type="Proteomes" id="UP000264217"/>
    </source>
</evidence>
<feature type="signal peptide" evidence="1">
    <location>
        <begin position="1"/>
        <end position="24"/>
    </location>
</feature>